<dbReference type="InterPro" id="IPR028081">
    <property type="entry name" value="Leu-bd"/>
</dbReference>
<feature type="chain" id="PRO_5046901560" evidence="3">
    <location>
        <begin position="18"/>
        <end position="416"/>
    </location>
</feature>
<dbReference type="Proteomes" id="UP001147700">
    <property type="component" value="Unassembled WGS sequence"/>
</dbReference>
<reference evidence="5" key="1">
    <citation type="submission" date="2022-10" db="EMBL/GenBank/DDBJ databases">
        <title>The WGS of Solirubrobacter sp. CPCC 204708.</title>
        <authorList>
            <person name="Jiang Z."/>
        </authorList>
    </citation>
    <scope>NUCLEOTIDE SEQUENCE</scope>
    <source>
        <strain evidence="5">CPCC 204708</strain>
    </source>
</reference>
<dbReference type="PANTHER" id="PTHR47235:SF1">
    <property type="entry name" value="BLR6548 PROTEIN"/>
    <property type="match status" value="1"/>
</dbReference>
<comment type="similarity">
    <text evidence="1">Belongs to the leucine-binding protein family.</text>
</comment>
<gene>
    <name evidence="5" type="ORF">OJ962_18340</name>
</gene>
<comment type="caution">
    <text evidence="5">The sequence shown here is derived from an EMBL/GenBank/DDBJ whole genome shotgun (WGS) entry which is preliminary data.</text>
</comment>
<keyword evidence="2 3" id="KW-0732">Signal</keyword>
<feature type="domain" description="Leucine-binding protein" evidence="4">
    <location>
        <begin position="46"/>
        <end position="394"/>
    </location>
</feature>
<dbReference type="SUPFAM" id="SSF53822">
    <property type="entry name" value="Periplasmic binding protein-like I"/>
    <property type="match status" value="1"/>
</dbReference>
<evidence type="ECO:0000313" key="5">
    <source>
        <dbReference type="EMBL" id="MDA0139467.1"/>
    </source>
</evidence>
<dbReference type="RefSeq" id="WP_202954341.1">
    <property type="nucleotide sequence ID" value="NZ_JAPCID010000026.1"/>
</dbReference>
<keyword evidence="6" id="KW-1185">Reference proteome</keyword>
<organism evidence="5 6">
    <name type="scientific">Solirubrobacter deserti</name>
    <dbReference type="NCBI Taxonomy" id="2282478"/>
    <lineage>
        <taxon>Bacteria</taxon>
        <taxon>Bacillati</taxon>
        <taxon>Actinomycetota</taxon>
        <taxon>Thermoleophilia</taxon>
        <taxon>Solirubrobacterales</taxon>
        <taxon>Solirubrobacteraceae</taxon>
        <taxon>Solirubrobacter</taxon>
    </lineage>
</organism>
<accession>A0ABT4RLM2</accession>
<dbReference type="InterPro" id="IPR028082">
    <property type="entry name" value="Peripla_BP_I"/>
</dbReference>
<dbReference type="EMBL" id="JAPCID010000026">
    <property type="protein sequence ID" value="MDA0139467.1"/>
    <property type="molecule type" value="Genomic_DNA"/>
</dbReference>
<feature type="signal peptide" evidence="3">
    <location>
        <begin position="1"/>
        <end position="17"/>
    </location>
</feature>
<dbReference type="PANTHER" id="PTHR47235">
    <property type="entry name" value="BLR6548 PROTEIN"/>
    <property type="match status" value="1"/>
</dbReference>
<evidence type="ECO:0000313" key="6">
    <source>
        <dbReference type="Proteomes" id="UP001147700"/>
    </source>
</evidence>
<name>A0ABT4RLM2_9ACTN</name>
<dbReference type="Pfam" id="PF13458">
    <property type="entry name" value="Peripla_BP_6"/>
    <property type="match status" value="1"/>
</dbReference>
<evidence type="ECO:0000256" key="1">
    <source>
        <dbReference type="ARBA" id="ARBA00010062"/>
    </source>
</evidence>
<evidence type="ECO:0000256" key="3">
    <source>
        <dbReference type="SAM" id="SignalP"/>
    </source>
</evidence>
<dbReference type="PROSITE" id="PS51257">
    <property type="entry name" value="PROKAR_LIPOPROTEIN"/>
    <property type="match status" value="1"/>
</dbReference>
<evidence type="ECO:0000256" key="2">
    <source>
        <dbReference type="ARBA" id="ARBA00022729"/>
    </source>
</evidence>
<dbReference type="Gene3D" id="3.40.50.2300">
    <property type="match status" value="2"/>
</dbReference>
<evidence type="ECO:0000259" key="4">
    <source>
        <dbReference type="Pfam" id="PF13458"/>
    </source>
</evidence>
<sequence length="416" mass="42903">MRRVGLLAVVLAFTVTACGKGGAEEEPAKGSGEQAVKTGPGASADTITLGYLPDLSGVFAPNGKSQMEGANLYWDAKNKAGGICGRQIEVKVQDTGYDPQKAVAAYQQLSGDVIGLGLVLGSSIVNALLPNVQQDQMFLNFAGWTSDILPSENVAIAGTTYDIEAINAVDFLMKEHGVASGDTIGHLYFEGDYGENALKGSKFAAEKHGLEILEQKITPADQDMTGQVSAFKKAGVKAILFSAAPPQAASLAGLAASQKLDVPIVANGPGWTPQLLTTPAADAMEANYFVVSSMAPLSVQSEGVTKFLSEYQAKYPKGTPSSNGSLYAYAGAQIADAALTKACENKDLTRKGVLDALHSLTALDTGGTVAGTLDFSDPASPPGSLVYIAKVSKDAPGGLEALGEPAQAADAEGYSF</sequence>
<proteinExistence type="inferred from homology"/>
<protein>
    <submittedName>
        <fullName evidence="5">ABC transporter substrate-binding protein</fullName>
    </submittedName>
</protein>